<evidence type="ECO:0000313" key="2">
    <source>
        <dbReference type="Proteomes" id="UP000292052"/>
    </source>
</evidence>
<reference evidence="1 2" key="1">
    <citation type="submission" date="2017-03" db="EMBL/GenBank/DDBJ databases">
        <title>Genome of the blue death feigning beetle - Asbolus verrucosus.</title>
        <authorList>
            <person name="Rider S.D."/>
        </authorList>
    </citation>
    <scope>NUCLEOTIDE SEQUENCE [LARGE SCALE GENOMIC DNA]</scope>
    <source>
        <strain evidence="1">Butters</strain>
        <tissue evidence="1">Head and leg muscle</tissue>
    </source>
</reference>
<evidence type="ECO:0000313" key="1">
    <source>
        <dbReference type="EMBL" id="RZC38178.1"/>
    </source>
</evidence>
<comment type="caution">
    <text evidence="1">The sequence shown here is derived from an EMBL/GenBank/DDBJ whole genome shotgun (WGS) entry which is preliminary data.</text>
</comment>
<dbReference type="EMBL" id="QDEB01045866">
    <property type="protein sequence ID" value="RZC38178.1"/>
    <property type="molecule type" value="Genomic_DNA"/>
</dbReference>
<proteinExistence type="predicted"/>
<protein>
    <submittedName>
        <fullName evidence="1">Uncharacterized protein</fullName>
    </submittedName>
</protein>
<accession>A0A482W0K3</accession>
<sequence>SWTDIGRRPPGTAPSYTTNDHEEQLFRRLALRDDVQIIRSVGIDWIRATGHKHIDDYTALTPGVIAWGAICHGNPAPLVFIPGNLNSQRYIAVV</sequence>
<gene>
    <name evidence="1" type="ORF">BDFB_013553</name>
</gene>
<dbReference type="AlphaFoldDB" id="A0A482W0K3"/>
<dbReference type="Proteomes" id="UP000292052">
    <property type="component" value="Unassembled WGS sequence"/>
</dbReference>
<keyword evidence="2" id="KW-1185">Reference proteome</keyword>
<feature type="non-terminal residue" evidence="1">
    <location>
        <position position="1"/>
    </location>
</feature>
<name>A0A482W0K3_ASBVE</name>
<organism evidence="1 2">
    <name type="scientific">Asbolus verrucosus</name>
    <name type="common">Desert ironclad beetle</name>
    <dbReference type="NCBI Taxonomy" id="1661398"/>
    <lineage>
        <taxon>Eukaryota</taxon>
        <taxon>Metazoa</taxon>
        <taxon>Ecdysozoa</taxon>
        <taxon>Arthropoda</taxon>
        <taxon>Hexapoda</taxon>
        <taxon>Insecta</taxon>
        <taxon>Pterygota</taxon>
        <taxon>Neoptera</taxon>
        <taxon>Endopterygota</taxon>
        <taxon>Coleoptera</taxon>
        <taxon>Polyphaga</taxon>
        <taxon>Cucujiformia</taxon>
        <taxon>Tenebrionidae</taxon>
        <taxon>Pimeliinae</taxon>
        <taxon>Asbolus</taxon>
    </lineage>
</organism>
<dbReference type="OrthoDB" id="25402at2759"/>
<feature type="non-terminal residue" evidence="1">
    <location>
        <position position="94"/>
    </location>
</feature>